<evidence type="ECO:0000256" key="1">
    <source>
        <dbReference type="ARBA" id="ARBA00006914"/>
    </source>
</evidence>
<dbReference type="Proteomes" id="UP000182902">
    <property type="component" value="Unassembled WGS sequence"/>
</dbReference>
<evidence type="ECO:0000313" key="6">
    <source>
        <dbReference type="Proteomes" id="UP000182902"/>
    </source>
</evidence>
<dbReference type="GO" id="GO:0005524">
    <property type="term" value="F:ATP binding"/>
    <property type="evidence" value="ECO:0007669"/>
    <property type="project" value="UniProtKB-KW"/>
</dbReference>
<evidence type="ECO:0000313" key="5">
    <source>
        <dbReference type="EMBL" id="SDY50095.1"/>
    </source>
</evidence>
<evidence type="ECO:0000256" key="2">
    <source>
        <dbReference type="ARBA" id="ARBA00022741"/>
    </source>
</evidence>
<dbReference type="PANTHER" id="PTHR23073">
    <property type="entry name" value="26S PROTEASOME REGULATORY SUBUNIT"/>
    <property type="match status" value="1"/>
</dbReference>
<comment type="similarity">
    <text evidence="1">Belongs to the AAA ATPase family.</text>
</comment>
<dbReference type="InterPro" id="IPR003959">
    <property type="entry name" value="ATPase_AAA_core"/>
</dbReference>
<dbReference type="InterPro" id="IPR003593">
    <property type="entry name" value="AAA+_ATPase"/>
</dbReference>
<dbReference type="CDD" id="cd19481">
    <property type="entry name" value="RecA-like_protease"/>
    <property type="match status" value="1"/>
</dbReference>
<proteinExistence type="inferred from homology"/>
<dbReference type="EMBL" id="FNOX01000004">
    <property type="protein sequence ID" value="SDY50095.1"/>
    <property type="molecule type" value="Genomic_DNA"/>
</dbReference>
<feature type="domain" description="AAA+ ATPase" evidence="4">
    <location>
        <begin position="50"/>
        <end position="194"/>
    </location>
</feature>
<dbReference type="Pfam" id="PF00004">
    <property type="entry name" value="AAA"/>
    <property type="match status" value="1"/>
</dbReference>
<reference evidence="5 6" key="1">
    <citation type="submission" date="2016-10" db="EMBL/GenBank/DDBJ databases">
        <authorList>
            <person name="de Groot N.N."/>
        </authorList>
    </citation>
    <scope>NUCLEOTIDE SEQUENCE [LARGE SCALE GENOMIC DNA]</scope>
    <source>
        <strain evidence="5 6">ICMP 14252</strain>
    </source>
</reference>
<gene>
    <name evidence="5" type="ORF">SAMN05216247_10460</name>
</gene>
<dbReference type="SUPFAM" id="SSF52540">
    <property type="entry name" value="P-loop containing nucleoside triphosphate hydrolases"/>
    <property type="match status" value="1"/>
</dbReference>
<dbReference type="SMART" id="SM00382">
    <property type="entry name" value="AAA"/>
    <property type="match status" value="1"/>
</dbReference>
<dbReference type="Gene3D" id="3.40.50.300">
    <property type="entry name" value="P-loop containing nucleotide triphosphate hydrolases"/>
    <property type="match status" value="1"/>
</dbReference>
<evidence type="ECO:0000259" key="4">
    <source>
        <dbReference type="SMART" id="SM00382"/>
    </source>
</evidence>
<protein>
    <submittedName>
        <fullName evidence="5">ATPase family associated with various cellular activities (AAA)</fullName>
    </submittedName>
</protein>
<keyword evidence="3" id="KW-0067">ATP-binding</keyword>
<dbReference type="GO" id="GO:0016887">
    <property type="term" value="F:ATP hydrolysis activity"/>
    <property type="evidence" value="ECO:0007669"/>
    <property type="project" value="InterPro"/>
</dbReference>
<name>A0A1H3KE81_9PSED</name>
<dbReference type="InterPro" id="IPR050221">
    <property type="entry name" value="26S_Proteasome_ATPase"/>
</dbReference>
<keyword evidence="2" id="KW-0547">Nucleotide-binding</keyword>
<sequence length="265" mass="30717">MSNFIKKVEQSWIDRKIQLLTGNDSIRVDLEKIFNVVLSGSQKILSFLDIGCKVLIYGPPGHGKTAIAYELANKLKKKEGIEASIYEVDLPQLISSRMGDTAKNITELFNEINEVTKKYYVVVIMDEIEVFFLNRENTHEHPDMNRAVAELMNQLDKASLNKNLYIIGLTNYVDKIDSAVRRRFSFQYEIEPPQKEHFLEFFRTGGFPIEDFIDDEHAVDEICSSFSERAASFDALKAELRRWFVRSNLDQRKATNFLQYLRSIK</sequence>
<dbReference type="AlphaFoldDB" id="A0A1H3KE81"/>
<organism evidence="5 6">
    <name type="scientific">Pseudomonas salomonii</name>
    <dbReference type="NCBI Taxonomy" id="191391"/>
    <lineage>
        <taxon>Bacteria</taxon>
        <taxon>Pseudomonadati</taxon>
        <taxon>Pseudomonadota</taxon>
        <taxon>Gammaproteobacteria</taxon>
        <taxon>Pseudomonadales</taxon>
        <taxon>Pseudomonadaceae</taxon>
        <taxon>Pseudomonas</taxon>
    </lineage>
</organism>
<evidence type="ECO:0000256" key="3">
    <source>
        <dbReference type="ARBA" id="ARBA00022840"/>
    </source>
</evidence>
<dbReference type="RefSeq" id="WP_069786713.1">
    <property type="nucleotide sequence ID" value="NZ_FNOX01000004.1"/>
</dbReference>
<accession>A0A1H3KE81</accession>
<dbReference type="InterPro" id="IPR027417">
    <property type="entry name" value="P-loop_NTPase"/>
</dbReference>